<reference evidence="3" key="1">
    <citation type="submission" date="2020-08" db="EMBL/GenBank/DDBJ databases">
        <title>Genome public.</title>
        <authorList>
            <person name="Liu C."/>
            <person name="Sun Q."/>
        </authorList>
    </citation>
    <scope>NUCLEOTIDE SEQUENCE</scope>
    <source>
        <strain evidence="3">H8</strain>
    </source>
</reference>
<evidence type="ECO:0000256" key="2">
    <source>
        <dbReference type="SAM" id="SignalP"/>
    </source>
</evidence>
<organism evidence="3 4">
    <name type="scientific">Congzhengia minquanensis</name>
    <dbReference type="NCBI Taxonomy" id="2763657"/>
    <lineage>
        <taxon>Bacteria</taxon>
        <taxon>Bacillati</taxon>
        <taxon>Bacillota</taxon>
        <taxon>Clostridia</taxon>
        <taxon>Eubacteriales</taxon>
        <taxon>Oscillospiraceae</taxon>
        <taxon>Congzhengia</taxon>
    </lineage>
</organism>
<feature type="region of interest" description="Disordered" evidence="1">
    <location>
        <begin position="241"/>
        <end position="307"/>
    </location>
</feature>
<dbReference type="EMBL" id="JACRSU010000002">
    <property type="protein sequence ID" value="MBC8540366.1"/>
    <property type="molecule type" value="Genomic_DNA"/>
</dbReference>
<name>A0A926HZ13_9FIRM</name>
<comment type="caution">
    <text evidence="3">The sequence shown here is derived from an EMBL/GenBank/DDBJ whole genome shotgun (WGS) entry which is preliminary data.</text>
</comment>
<keyword evidence="4" id="KW-1185">Reference proteome</keyword>
<protein>
    <submittedName>
        <fullName evidence="3">Uncharacterized protein</fullName>
    </submittedName>
</protein>
<evidence type="ECO:0000256" key="1">
    <source>
        <dbReference type="SAM" id="MobiDB-lite"/>
    </source>
</evidence>
<keyword evidence="2" id="KW-0732">Signal</keyword>
<feature type="signal peptide" evidence="2">
    <location>
        <begin position="1"/>
        <end position="24"/>
    </location>
</feature>
<accession>A0A926HZ13</accession>
<evidence type="ECO:0000313" key="3">
    <source>
        <dbReference type="EMBL" id="MBC8540366.1"/>
    </source>
</evidence>
<dbReference type="AlphaFoldDB" id="A0A926HZ13"/>
<dbReference type="Proteomes" id="UP000611762">
    <property type="component" value="Unassembled WGS sequence"/>
</dbReference>
<proteinExistence type="predicted"/>
<evidence type="ECO:0000313" key="4">
    <source>
        <dbReference type="Proteomes" id="UP000611762"/>
    </source>
</evidence>
<feature type="chain" id="PRO_5039005332" evidence="2">
    <location>
        <begin position="25"/>
        <end position="307"/>
    </location>
</feature>
<feature type="compositionally biased region" description="Acidic residues" evidence="1">
    <location>
        <begin position="249"/>
        <end position="269"/>
    </location>
</feature>
<gene>
    <name evidence="3" type="ORF">H8698_05195</name>
</gene>
<sequence length="307" mass="33544">MKGRQKTLVIVAAVIASLCLTTGAVYLNSELAVENEQKVQQMEQETNQATKDLLRDADTSRLEHASVVPDTSVQDYINALFENGESQTEADLQALLDIVKFWEDTNDDIAIVGSIYEQRPLAEVLAKMSTNRPWIESAYNDITGRDDILSVEDVKAYLEAGLTYEDIISASRLSLRGDISTSQALDQVNEGTSWYSLITGASPLSAELEDVSASELLDARNVAEARSIELNVVLERMQAGEPLGTLDNAEPETPEEISESAAETEEIEKVEDAKDIETAESTAELAEQPESTEALTPADEIERGEAE</sequence>
<dbReference type="RefSeq" id="WP_249311520.1">
    <property type="nucleotide sequence ID" value="NZ_JACRSU010000002.1"/>
</dbReference>